<dbReference type="AlphaFoldDB" id="A0AAW2AYU5"/>
<evidence type="ECO:0000313" key="2">
    <source>
        <dbReference type="EMBL" id="KAK9978717.1"/>
    </source>
</evidence>
<dbReference type="Pfam" id="PF24674">
    <property type="entry name" value="MACPF_SNTX"/>
    <property type="match status" value="1"/>
</dbReference>
<dbReference type="PANTHER" id="PTHR31594:SF15">
    <property type="entry name" value="VERRUCOTOXIN SUBUNIT BETA ISOFORM X1-RELATED"/>
    <property type="match status" value="1"/>
</dbReference>
<sequence length="246" mass="27560">MGSVGANVIETAALGRPFQLGMLYDCRKEALIPGIRLWSKEQLEQNMCSYTQINTDFNVTASDSIQDKTKLLNIEGGLKLSILGDLVHVSGAAKYLSDIKKSFKQQRLTLHYHSTCRFEELTVNHLPSENLPDDDNDIATHVVTGIMYGADANFVFDREVSLNEDIKTVKGEVKVVLEKLRGVVSVGANADLNVNRNKESAVKKFTCTFYGDFQLQSNPTSFEDAMKVLADLPKLLKKKTHIWWFL</sequence>
<name>A0AAW2AYU5_CULAL</name>
<dbReference type="EMBL" id="JAWDJR010000003">
    <property type="protein sequence ID" value="KAK9978717.1"/>
    <property type="molecule type" value="Genomic_DNA"/>
</dbReference>
<evidence type="ECO:0000313" key="3">
    <source>
        <dbReference type="Proteomes" id="UP001479290"/>
    </source>
</evidence>
<proteinExistence type="predicted"/>
<feature type="domain" description="SNTX MACPF/CDC-like" evidence="1">
    <location>
        <begin position="11"/>
        <end position="227"/>
    </location>
</feature>
<dbReference type="Proteomes" id="UP001479290">
    <property type="component" value="Unassembled WGS sequence"/>
</dbReference>
<comment type="caution">
    <text evidence="2">The sequence shown here is derived from an EMBL/GenBank/DDBJ whole genome shotgun (WGS) entry which is preliminary data.</text>
</comment>
<protein>
    <recommendedName>
        <fullName evidence="1">SNTX MACPF/CDC-like domain-containing protein</fullName>
    </recommendedName>
</protein>
<reference evidence="2 3" key="1">
    <citation type="submission" date="2024-05" db="EMBL/GenBank/DDBJ databases">
        <title>A high-quality chromosomal-level genome assembly of Topmouth culter (Culter alburnus).</title>
        <authorList>
            <person name="Zhao H."/>
        </authorList>
    </citation>
    <scope>NUCLEOTIDE SEQUENCE [LARGE SCALE GENOMIC DNA]</scope>
    <source>
        <strain evidence="2">CATC2023</strain>
        <tissue evidence="2">Muscle</tissue>
    </source>
</reference>
<accession>A0AAW2AYU5</accession>
<evidence type="ECO:0000259" key="1">
    <source>
        <dbReference type="Pfam" id="PF24674"/>
    </source>
</evidence>
<dbReference type="PANTHER" id="PTHR31594">
    <property type="entry name" value="AIG1-TYPE G DOMAIN-CONTAINING PROTEIN"/>
    <property type="match status" value="1"/>
</dbReference>
<gene>
    <name evidence="2" type="ORF">ABG768_020456</name>
</gene>
<dbReference type="InterPro" id="IPR052090">
    <property type="entry name" value="Cytolytic_pore-forming_toxin"/>
</dbReference>
<organism evidence="2 3">
    <name type="scientific">Culter alburnus</name>
    <name type="common">Topmouth culter</name>
    <dbReference type="NCBI Taxonomy" id="194366"/>
    <lineage>
        <taxon>Eukaryota</taxon>
        <taxon>Metazoa</taxon>
        <taxon>Chordata</taxon>
        <taxon>Craniata</taxon>
        <taxon>Vertebrata</taxon>
        <taxon>Euteleostomi</taxon>
        <taxon>Actinopterygii</taxon>
        <taxon>Neopterygii</taxon>
        <taxon>Teleostei</taxon>
        <taxon>Ostariophysi</taxon>
        <taxon>Cypriniformes</taxon>
        <taxon>Xenocyprididae</taxon>
        <taxon>Xenocypridinae</taxon>
        <taxon>Culter</taxon>
    </lineage>
</organism>
<keyword evidence="3" id="KW-1185">Reference proteome</keyword>
<dbReference type="InterPro" id="IPR056072">
    <property type="entry name" value="SNTX_MACPF/CDC-like_dom"/>
</dbReference>